<keyword evidence="7" id="KW-0234">DNA repair</keyword>
<keyword evidence="6" id="KW-0378">Hydrolase</keyword>
<keyword evidence="10" id="KW-1185">Reference proteome</keyword>
<evidence type="ECO:0000313" key="9">
    <source>
        <dbReference type="EMBL" id="KAJ8976897.1"/>
    </source>
</evidence>
<reference evidence="9" key="1">
    <citation type="journal article" date="2023" name="Insect Mol. Biol.">
        <title>Genome sequencing provides insights into the evolution of gene families encoding plant cell wall-degrading enzymes in longhorned beetles.</title>
        <authorList>
            <person name="Shin N.R."/>
            <person name="Okamura Y."/>
            <person name="Kirsch R."/>
            <person name="Pauchet Y."/>
        </authorList>
    </citation>
    <scope>NUCLEOTIDE SEQUENCE</scope>
    <source>
        <strain evidence="9">MMC_N1</strain>
    </source>
</reference>
<comment type="catalytic activity">
    <reaction evidence="1">
        <text>Hydrolysis of alkylated DNA, releasing 3-methyladenine, 3-methylguanine, 7-methylguanine and 7-methyladenine.</text>
        <dbReference type="EC" id="3.2.2.21"/>
    </reaction>
</comment>
<evidence type="ECO:0000256" key="3">
    <source>
        <dbReference type="ARBA" id="ARBA00009232"/>
    </source>
</evidence>
<evidence type="ECO:0000256" key="2">
    <source>
        <dbReference type="ARBA" id="ARBA00002421"/>
    </source>
</evidence>
<evidence type="ECO:0000256" key="7">
    <source>
        <dbReference type="ARBA" id="ARBA00023204"/>
    </source>
</evidence>
<dbReference type="Pfam" id="PF02245">
    <property type="entry name" value="Pur_DNA_glyco"/>
    <property type="match status" value="1"/>
</dbReference>
<evidence type="ECO:0000256" key="6">
    <source>
        <dbReference type="ARBA" id="ARBA00022801"/>
    </source>
</evidence>
<evidence type="ECO:0000313" key="10">
    <source>
        <dbReference type="Proteomes" id="UP001162164"/>
    </source>
</evidence>
<dbReference type="SUPFAM" id="SSF50486">
    <property type="entry name" value="FMT C-terminal domain-like"/>
    <property type="match status" value="1"/>
</dbReference>
<dbReference type="InterPro" id="IPR011034">
    <property type="entry name" value="Formyl_transferase-like_C_sf"/>
</dbReference>
<dbReference type="Proteomes" id="UP001162164">
    <property type="component" value="Unassembled WGS sequence"/>
</dbReference>
<dbReference type="PANTHER" id="PTHR10429">
    <property type="entry name" value="DNA-3-METHYLADENINE GLYCOSYLASE"/>
    <property type="match status" value="1"/>
</dbReference>
<accession>A0ABQ9JHL8</accession>
<comment type="function">
    <text evidence="2">Hydrolysis of the deoxyribose N-glycosidic bond to excise 3-methyladenine, and 7-methylguanine from the damaged DNA polymer formed by alkylation lesions.</text>
</comment>
<gene>
    <name evidence="9" type="ORF">NQ317_014068</name>
</gene>
<evidence type="ECO:0000256" key="1">
    <source>
        <dbReference type="ARBA" id="ARBA00000086"/>
    </source>
</evidence>
<dbReference type="EMBL" id="JAPWTJ010000612">
    <property type="protein sequence ID" value="KAJ8976897.1"/>
    <property type="molecule type" value="Genomic_DNA"/>
</dbReference>
<evidence type="ECO:0000256" key="5">
    <source>
        <dbReference type="ARBA" id="ARBA00022763"/>
    </source>
</evidence>
<dbReference type="InterPro" id="IPR003180">
    <property type="entry name" value="MPG"/>
</dbReference>
<keyword evidence="5" id="KW-0227">DNA damage</keyword>
<dbReference type="EC" id="3.2.2.21" evidence="4"/>
<proteinExistence type="inferred from homology"/>
<evidence type="ECO:0000256" key="4">
    <source>
        <dbReference type="ARBA" id="ARBA00012000"/>
    </source>
</evidence>
<dbReference type="InterPro" id="IPR036995">
    <property type="entry name" value="MPG_sf"/>
</dbReference>
<evidence type="ECO:0000256" key="8">
    <source>
        <dbReference type="ARBA" id="ARBA00033426"/>
    </source>
</evidence>
<organism evidence="9 10">
    <name type="scientific">Molorchus minor</name>
    <dbReference type="NCBI Taxonomy" id="1323400"/>
    <lineage>
        <taxon>Eukaryota</taxon>
        <taxon>Metazoa</taxon>
        <taxon>Ecdysozoa</taxon>
        <taxon>Arthropoda</taxon>
        <taxon>Hexapoda</taxon>
        <taxon>Insecta</taxon>
        <taxon>Pterygota</taxon>
        <taxon>Neoptera</taxon>
        <taxon>Endopterygota</taxon>
        <taxon>Coleoptera</taxon>
        <taxon>Polyphaga</taxon>
        <taxon>Cucujiformia</taxon>
        <taxon>Chrysomeloidea</taxon>
        <taxon>Cerambycidae</taxon>
        <taxon>Lamiinae</taxon>
        <taxon>Monochamini</taxon>
        <taxon>Molorchus</taxon>
    </lineage>
</organism>
<dbReference type="Gene3D" id="3.10.300.10">
    <property type="entry name" value="Methylpurine-DNA glycosylase (MPG)"/>
    <property type="match status" value="2"/>
</dbReference>
<comment type="caution">
    <text evidence="9">The sequence shown here is derived from an EMBL/GenBank/DDBJ whole genome shotgun (WGS) entry which is preliminary data.</text>
</comment>
<sequence length="179" mass="20318">RLVKEDFDKPCKDLAVYLLGKILVRKLEFGAVLKGRIVETECYLGGEDKASHSYNGNQEAGAVVLIRSLEVISGTDTMNRFRVTKCKNMNKHIKPTDLCNGPSKLCIAMDITKEKLNKLDISDPYNNEMWLTEDISEMADKEIVVVNTFRIGIGPSAEEWVMKPLRYYILDNKSVSKKR</sequence>
<comment type="similarity">
    <text evidence="3">Belongs to the DNA glycosylase MPG family.</text>
</comment>
<feature type="non-terminal residue" evidence="9">
    <location>
        <position position="1"/>
    </location>
</feature>
<name>A0ABQ9JHL8_9CUCU</name>
<protein>
    <recommendedName>
        <fullName evidence="4">DNA-3-methyladenine glycosylase II</fullName>
        <ecNumber evidence="4">3.2.2.21</ecNumber>
    </recommendedName>
    <alternativeName>
        <fullName evidence="8">3-methyladenine DNA glycosidase</fullName>
    </alternativeName>
</protein>
<dbReference type="PANTHER" id="PTHR10429:SF0">
    <property type="entry name" value="DNA-3-METHYLADENINE GLYCOSYLASE"/>
    <property type="match status" value="1"/>
</dbReference>